<keyword evidence="2" id="KW-0472">Membrane</keyword>
<accession>A0A9Q1H0E2</accession>
<keyword evidence="5" id="KW-1185">Reference proteome</keyword>
<dbReference type="EMBL" id="JAIZAY010000014">
    <property type="protein sequence ID" value="KAJ8029099.1"/>
    <property type="molecule type" value="Genomic_DNA"/>
</dbReference>
<feature type="domain" description="LysM" evidence="3">
    <location>
        <begin position="92"/>
        <end position="136"/>
    </location>
</feature>
<keyword evidence="2" id="KW-1133">Transmembrane helix</keyword>
<dbReference type="Gene3D" id="3.10.350.10">
    <property type="entry name" value="LysM domain"/>
    <property type="match status" value="1"/>
</dbReference>
<comment type="caution">
    <text evidence="4">The sequence shown here is derived from an EMBL/GenBank/DDBJ whole genome shotgun (WGS) entry which is preliminary data.</text>
</comment>
<organism evidence="4 5">
    <name type="scientific">Holothuria leucospilota</name>
    <name type="common">Black long sea cucumber</name>
    <name type="synonym">Mertensiothuria leucospilota</name>
    <dbReference type="NCBI Taxonomy" id="206669"/>
    <lineage>
        <taxon>Eukaryota</taxon>
        <taxon>Metazoa</taxon>
        <taxon>Echinodermata</taxon>
        <taxon>Eleutherozoa</taxon>
        <taxon>Echinozoa</taxon>
        <taxon>Holothuroidea</taxon>
        <taxon>Aspidochirotacea</taxon>
        <taxon>Aspidochirotida</taxon>
        <taxon>Holothuriidae</taxon>
        <taxon>Holothuria</taxon>
    </lineage>
</organism>
<evidence type="ECO:0000313" key="5">
    <source>
        <dbReference type="Proteomes" id="UP001152320"/>
    </source>
</evidence>
<evidence type="ECO:0000256" key="1">
    <source>
        <dbReference type="SAM" id="MobiDB-lite"/>
    </source>
</evidence>
<gene>
    <name evidence="4" type="ORF">HOLleu_28421</name>
</gene>
<dbReference type="AlphaFoldDB" id="A0A9Q1H0E2"/>
<dbReference type="Proteomes" id="UP001152320">
    <property type="component" value="Chromosome 14"/>
</dbReference>
<name>A0A9Q1H0E2_HOLLE</name>
<dbReference type="OrthoDB" id="538216at2759"/>
<dbReference type="PANTHER" id="PTHR20932">
    <property type="entry name" value="LYSM AND PUTATIVE PEPTIDOGLYCAN-BINDING DOMAIN-CONTAINING PROTEIN"/>
    <property type="match status" value="1"/>
</dbReference>
<dbReference type="Pfam" id="PF01476">
    <property type="entry name" value="LysM"/>
    <property type="match status" value="1"/>
</dbReference>
<dbReference type="SMART" id="SM00257">
    <property type="entry name" value="LysM"/>
    <property type="match status" value="1"/>
</dbReference>
<sequence>MSGMSVIPLLPPPPSKTTVKNKSPSNEGNLKNDIKPSGEVQNSKSARVYVFGDLVAEDEVDSHLQNNFELRPRGKSKHLMQSQHEQQEVVFLEREIKEGDTLEKYALLYGCSVAELKQTNKIANNQEFFAIKSLKIPVKKYGLLTESDEERKRRRGVPLESLVTSPTESYRSFNASGDSDDSDTLYTSVSIRSSINESEGKKFLQSMDKDLEKIVSKTRTQKESLEEVASFLNGKSIRPLTFPKAANQTENSFWTSERLIAVYIAIPLICIVGIIIYFMVVKYSK</sequence>
<evidence type="ECO:0000259" key="3">
    <source>
        <dbReference type="PROSITE" id="PS51782"/>
    </source>
</evidence>
<keyword evidence="2" id="KW-0812">Transmembrane</keyword>
<dbReference type="PANTHER" id="PTHR20932:SF13">
    <property type="entry name" value="LD36653P"/>
    <property type="match status" value="1"/>
</dbReference>
<feature type="compositionally biased region" description="Polar residues" evidence="1">
    <location>
        <begin position="16"/>
        <end position="29"/>
    </location>
</feature>
<reference evidence="4" key="1">
    <citation type="submission" date="2021-10" db="EMBL/GenBank/DDBJ databases">
        <title>Tropical sea cucumber genome reveals ecological adaptation and Cuvierian tubules defense mechanism.</title>
        <authorList>
            <person name="Chen T."/>
        </authorList>
    </citation>
    <scope>NUCLEOTIDE SEQUENCE</scope>
    <source>
        <strain evidence="4">Nanhai2018</strain>
        <tissue evidence="4">Muscle</tissue>
    </source>
</reference>
<protein>
    <submittedName>
        <fullName evidence="4">LysM and putative peptidoglycan-binding domain-containing protein 3</fullName>
    </submittedName>
</protein>
<dbReference type="InterPro" id="IPR018392">
    <property type="entry name" value="LysM"/>
</dbReference>
<dbReference type="PROSITE" id="PS51782">
    <property type="entry name" value="LYSM"/>
    <property type="match status" value="1"/>
</dbReference>
<proteinExistence type="predicted"/>
<dbReference type="InterPro" id="IPR036779">
    <property type="entry name" value="LysM_dom_sf"/>
</dbReference>
<dbReference type="InterPro" id="IPR045030">
    <property type="entry name" value="LYSM1-4"/>
</dbReference>
<feature type="region of interest" description="Disordered" evidence="1">
    <location>
        <begin position="1"/>
        <end position="38"/>
    </location>
</feature>
<evidence type="ECO:0000256" key="2">
    <source>
        <dbReference type="SAM" id="Phobius"/>
    </source>
</evidence>
<feature type="transmembrane region" description="Helical" evidence="2">
    <location>
        <begin position="260"/>
        <end position="280"/>
    </location>
</feature>
<evidence type="ECO:0000313" key="4">
    <source>
        <dbReference type="EMBL" id="KAJ8029099.1"/>
    </source>
</evidence>